<evidence type="ECO:0000313" key="3">
    <source>
        <dbReference type="Proteomes" id="UP000198575"/>
    </source>
</evidence>
<dbReference type="OrthoDB" id="5957433at2"/>
<feature type="transmembrane region" description="Helical" evidence="1">
    <location>
        <begin position="25"/>
        <end position="43"/>
    </location>
</feature>
<keyword evidence="1" id="KW-0812">Transmembrane</keyword>
<dbReference type="AlphaFoldDB" id="A0A1I5A1Q6"/>
<dbReference type="STRING" id="578942.SAMN05216289_13118"/>
<keyword evidence="3" id="KW-1185">Reference proteome</keyword>
<gene>
    <name evidence="2" type="ORF">SAMN05216289_13118</name>
</gene>
<dbReference type="InterPro" id="IPR025489">
    <property type="entry name" value="DUF4381"/>
</dbReference>
<accession>A0A1I5A1Q6</accession>
<reference evidence="2 3" key="1">
    <citation type="submission" date="2016-10" db="EMBL/GenBank/DDBJ databases">
        <authorList>
            <person name="de Groot N.N."/>
        </authorList>
    </citation>
    <scope>NUCLEOTIDE SEQUENCE [LARGE SCALE GENOMIC DNA]</scope>
    <source>
        <strain evidence="2 3">CGMCC 1.7659</strain>
    </source>
</reference>
<proteinExistence type="predicted"/>
<dbReference type="Pfam" id="PF14316">
    <property type="entry name" value="DUF4381"/>
    <property type="match status" value="1"/>
</dbReference>
<evidence type="ECO:0008006" key="4">
    <source>
        <dbReference type="Google" id="ProtNLM"/>
    </source>
</evidence>
<name>A0A1I5A1Q6_9GAMM</name>
<evidence type="ECO:0000256" key="1">
    <source>
        <dbReference type="SAM" id="Phobius"/>
    </source>
</evidence>
<sequence length="160" mass="18404">MKADGPELRDIHLPADPSWWPPAPGWWVLLGIVLVLVAVALILRRKWQRRRRWRVRVMSELDSIAAHQQRETDPVRVVAEVSQLLRRASRLLDTAAPSLHGEAWLRFLDGPLEGTDFSDGIGRVLLEGPYRRDLEMDTDALLALARRWLQRVVAERSEHV</sequence>
<keyword evidence="1" id="KW-1133">Transmembrane helix</keyword>
<organism evidence="2 3">
    <name type="scientific">Dokdonella immobilis</name>
    <dbReference type="NCBI Taxonomy" id="578942"/>
    <lineage>
        <taxon>Bacteria</taxon>
        <taxon>Pseudomonadati</taxon>
        <taxon>Pseudomonadota</taxon>
        <taxon>Gammaproteobacteria</taxon>
        <taxon>Lysobacterales</taxon>
        <taxon>Rhodanobacteraceae</taxon>
        <taxon>Dokdonella</taxon>
    </lineage>
</organism>
<keyword evidence="1" id="KW-0472">Membrane</keyword>
<protein>
    <recommendedName>
        <fullName evidence="4">DUF4381 domain-containing protein</fullName>
    </recommendedName>
</protein>
<dbReference type="EMBL" id="FOVF01000031">
    <property type="protein sequence ID" value="SFN56273.1"/>
    <property type="molecule type" value="Genomic_DNA"/>
</dbReference>
<dbReference type="RefSeq" id="WP_092409973.1">
    <property type="nucleotide sequence ID" value="NZ_FOVF01000031.1"/>
</dbReference>
<evidence type="ECO:0000313" key="2">
    <source>
        <dbReference type="EMBL" id="SFN56273.1"/>
    </source>
</evidence>
<dbReference type="Proteomes" id="UP000198575">
    <property type="component" value="Unassembled WGS sequence"/>
</dbReference>